<name>A0A7C4Y3J6_9BACT</name>
<dbReference type="PANTHER" id="PTHR10916:SF0">
    <property type="entry name" value="LARGE RIBOSOMAL SUBUNIT PROTEIN UL29C"/>
    <property type="match status" value="1"/>
</dbReference>
<proteinExistence type="inferred from homology"/>
<dbReference type="GO" id="GO:0006412">
    <property type="term" value="P:translation"/>
    <property type="evidence" value="ECO:0007669"/>
    <property type="project" value="UniProtKB-UniRule"/>
</dbReference>
<dbReference type="GO" id="GO:0022625">
    <property type="term" value="C:cytosolic large ribosomal subunit"/>
    <property type="evidence" value="ECO:0007669"/>
    <property type="project" value="TreeGrafter"/>
</dbReference>
<dbReference type="FunFam" id="1.10.287.310:FF:000001">
    <property type="entry name" value="50S ribosomal protein L29"/>
    <property type="match status" value="1"/>
</dbReference>
<dbReference type="InterPro" id="IPR050063">
    <property type="entry name" value="Ribosomal_protein_uL29"/>
</dbReference>
<accession>A0A7C4Y3J6</accession>
<evidence type="ECO:0000256" key="3">
    <source>
        <dbReference type="ARBA" id="ARBA00023274"/>
    </source>
</evidence>
<evidence type="ECO:0000313" key="6">
    <source>
        <dbReference type="EMBL" id="HGW59940.1"/>
    </source>
</evidence>
<dbReference type="SUPFAM" id="SSF46561">
    <property type="entry name" value="Ribosomal protein L29 (L29p)"/>
    <property type="match status" value="1"/>
</dbReference>
<dbReference type="GO" id="GO:0003735">
    <property type="term" value="F:structural constituent of ribosome"/>
    <property type="evidence" value="ECO:0007669"/>
    <property type="project" value="InterPro"/>
</dbReference>
<dbReference type="Pfam" id="PF00831">
    <property type="entry name" value="Ribosomal_L29"/>
    <property type="match status" value="1"/>
</dbReference>
<comment type="caution">
    <text evidence="6">The sequence shown here is derived from an EMBL/GenBank/DDBJ whole genome shotgun (WGS) entry which is preliminary data.</text>
</comment>
<dbReference type="NCBIfam" id="TIGR00012">
    <property type="entry name" value="L29"/>
    <property type="match status" value="1"/>
</dbReference>
<sequence length="67" mass="8167">MKIQQIRDMTDAEIENTLKTLRKELFNLRFQLATHQLHNPARIRLVRRDIARLLTVKRERELKEEEV</sequence>
<dbReference type="InterPro" id="IPR001854">
    <property type="entry name" value="Ribosomal_uL29"/>
</dbReference>
<protein>
    <recommendedName>
        <fullName evidence="4 5">Large ribosomal subunit protein uL29</fullName>
    </recommendedName>
</protein>
<evidence type="ECO:0000256" key="4">
    <source>
        <dbReference type="ARBA" id="ARBA00035204"/>
    </source>
</evidence>
<organism evidence="6">
    <name type="scientific">Caldisericum exile</name>
    <dbReference type="NCBI Taxonomy" id="693075"/>
    <lineage>
        <taxon>Bacteria</taxon>
        <taxon>Pseudomonadati</taxon>
        <taxon>Caldisericota/Cryosericota group</taxon>
        <taxon>Caldisericota</taxon>
        <taxon>Caldisericia</taxon>
        <taxon>Caldisericales</taxon>
        <taxon>Caldisericaceae</taxon>
        <taxon>Caldisericum</taxon>
    </lineage>
</organism>
<evidence type="ECO:0000256" key="1">
    <source>
        <dbReference type="ARBA" id="ARBA00009254"/>
    </source>
</evidence>
<dbReference type="AlphaFoldDB" id="A0A7C4Y3J6"/>
<dbReference type="EMBL" id="DTHV01000019">
    <property type="protein sequence ID" value="HGW59940.1"/>
    <property type="molecule type" value="Genomic_DNA"/>
</dbReference>
<dbReference type="CDD" id="cd00427">
    <property type="entry name" value="Ribosomal_L29_HIP"/>
    <property type="match status" value="1"/>
</dbReference>
<evidence type="ECO:0000256" key="5">
    <source>
        <dbReference type="HAMAP-Rule" id="MF_00374"/>
    </source>
</evidence>
<dbReference type="PROSITE" id="PS00579">
    <property type="entry name" value="RIBOSOMAL_L29"/>
    <property type="match status" value="1"/>
</dbReference>
<dbReference type="HAMAP" id="MF_00374">
    <property type="entry name" value="Ribosomal_uL29"/>
    <property type="match status" value="1"/>
</dbReference>
<dbReference type="InterPro" id="IPR018254">
    <property type="entry name" value="Ribosomal_uL29_CS"/>
</dbReference>
<dbReference type="InterPro" id="IPR036049">
    <property type="entry name" value="Ribosomal_uL29_sf"/>
</dbReference>
<keyword evidence="3 5" id="KW-0687">Ribonucleoprotein</keyword>
<gene>
    <name evidence="5" type="primary">rpmC</name>
    <name evidence="6" type="ORF">ENV82_00635</name>
</gene>
<keyword evidence="2 5" id="KW-0689">Ribosomal protein</keyword>
<evidence type="ECO:0000256" key="2">
    <source>
        <dbReference type="ARBA" id="ARBA00022980"/>
    </source>
</evidence>
<comment type="similarity">
    <text evidence="1 5">Belongs to the universal ribosomal protein uL29 family.</text>
</comment>
<dbReference type="Gene3D" id="1.10.287.310">
    <property type="match status" value="1"/>
</dbReference>
<dbReference type="PANTHER" id="PTHR10916">
    <property type="entry name" value="60S RIBOSOMAL PROTEIN L35/50S RIBOSOMAL PROTEIN L29"/>
    <property type="match status" value="1"/>
</dbReference>
<reference evidence="6" key="1">
    <citation type="journal article" date="2020" name="mSystems">
        <title>Genome- and Community-Level Interaction Insights into Carbon Utilization and Element Cycling Functions of Hydrothermarchaeota in Hydrothermal Sediment.</title>
        <authorList>
            <person name="Zhou Z."/>
            <person name="Liu Y."/>
            <person name="Xu W."/>
            <person name="Pan J."/>
            <person name="Luo Z.H."/>
            <person name="Li M."/>
        </authorList>
    </citation>
    <scope>NUCLEOTIDE SEQUENCE [LARGE SCALE GENOMIC DNA]</scope>
    <source>
        <strain evidence="6">SpSt-794</strain>
    </source>
</reference>